<keyword evidence="1" id="KW-0479">Metal-binding</keyword>
<gene>
    <name evidence="4" type="ORF">TeGR_g15145</name>
</gene>
<evidence type="ECO:0000259" key="3">
    <source>
        <dbReference type="PROSITE" id="PS50103"/>
    </source>
</evidence>
<keyword evidence="1" id="KW-0862">Zinc</keyword>
<reference evidence="4 5" key="1">
    <citation type="journal article" date="2023" name="Commun. Biol.">
        <title>Genome analysis of Parmales, the sister group of diatoms, reveals the evolutionary specialization of diatoms from phago-mixotrophs to photoautotrophs.</title>
        <authorList>
            <person name="Ban H."/>
            <person name="Sato S."/>
            <person name="Yoshikawa S."/>
            <person name="Yamada K."/>
            <person name="Nakamura Y."/>
            <person name="Ichinomiya M."/>
            <person name="Sato N."/>
            <person name="Blanc-Mathieu R."/>
            <person name="Endo H."/>
            <person name="Kuwata A."/>
            <person name="Ogata H."/>
        </authorList>
    </citation>
    <scope>NUCLEOTIDE SEQUENCE [LARGE SCALE GENOMIC DNA]</scope>
</reference>
<keyword evidence="5" id="KW-1185">Reference proteome</keyword>
<feature type="zinc finger region" description="C3H1-type" evidence="1">
    <location>
        <begin position="66"/>
        <end position="94"/>
    </location>
</feature>
<evidence type="ECO:0000256" key="2">
    <source>
        <dbReference type="SAM" id="MobiDB-lite"/>
    </source>
</evidence>
<dbReference type="EMBL" id="BRYB01000193">
    <property type="protein sequence ID" value="GMI24969.1"/>
    <property type="molecule type" value="Genomic_DNA"/>
</dbReference>
<name>A0ABQ6MEX4_9STRA</name>
<evidence type="ECO:0000313" key="5">
    <source>
        <dbReference type="Proteomes" id="UP001165060"/>
    </source>
</evidence>
<sequence>MVQGNSARRKELAVGRRQDRKDEIERKKAGASRVTPVEARARLLDFASKASPACAMFSWSTSPSSSSAPAWCPTHFREGVCPRGKRCRLAHAESISHLAGVPAAAPDAEPVPELARGPLEAARAGGEMVYSSKLRTTRRAASSLLFVECGGELVFDAEEPGVFERWAAGRRAAKARRGGSGGEEAGGEEKAGGGALPKAEPEAATAPAEPEAATAPAEPEVAPAPLSKKERRKLAKAKQAAA</sequence>
<proteinExistence type="predicted"/>
<dbReference type="Proteomes" id="UP001165060">
    <property type="component" value="Unassembled WGS sequence"/>
</dbReference>
<dbReference type="Pfam" id="PF00642">
    <property type="entry name" value="zf-CCCH"/>
    <property type="match status" value="1"/>
</dbReference>
<dbReference type="InterPro" id="IPR000571">
    <property type="entry name" value="Znf_CCCH"/>
</dbReference>
<dbReference type="PROSITE" id="PS50103">
    <property type="entry name" value="ZF_C3H1"/>
    <property type="match status" value="1"/>
</dbReference>
<organism evidence="4 5">
    <name type="scientific">Tetraparma gracilis</name>
    <dbReference type="NCBI Taxonomy" id="2962635"/>
    <lineage>
        <taxon>Eukaryota</taxon>
        <taxon>Sar</taxon>
        <taxon>Stramenopiles</taxon>
        <taxon>Ochrophyta</taxon>
        <taxon>Bolidophyceae</taxon>
        <taxon>Parmales</taxon>
        <taxon>Triparmaceae</taxon>
        <taxon>Tetraparma</taxon>
    </lineage>
</organism>
<evidence type="ECO:0000313" key="4">
    <source>
        <dbReference type="EMBL" id="GMI24969.1"/>
    </source>
</evidence>
<accession>A0ABQ6MEX4</accession>
<evidence type="ECO:0000256" key="1">
    <source>
        <dbReference type="PROSITE-ProRule" id="PRU00723"/>
    </source>
</evidence>
<feature type="region of interest" description="Disordered" evidence="2">
    <location>
        <begin position="1"/>
        <end position="34"/>
    </location>
</feature>
<feature type="compositionally biased region" description="Basic and acidic residues" evidence="2">
    <location>
        <begin position="8"/>
        <end position="28"/>
    </location>
</feature>
<feature type="domain" description="C3H1-type" evidence="3">
    <location>
        <begin position="66"/>
        <end position="94"/>
    </location>
</feature>
<keyword evidence="1" id="KW-0863">Zinc-finger</keyword>
<feature type="region of interest" description="Disordered" evidence="2">
    <location>
        <begin position="171"/>
        <end position="242"/>
    </location>
</feature>
<feature type="compositionally biased region" description="Low complexity" evidence="2">
    <location>
        <begin position="196"/>
        <end position="225"/>
    </location>
</feature>
<comment type="caution">
    <text evidence="4">The sequence shown here is derived from an EMBL/GenBank/DDBJ whole genome shotgun (WGS) entry which is preliminary data.</text>
</comment>
<protein>
    <recommendedName>
        <fullName evidence="3">C3H1-type domain-containing protein</fullName>
    </recommendedName>
</protein>